<accession>A0A9I9DAJ7</accession>
<organism evidence="2">
    <name type="scientific">Cucumis melo</name>
    <name type="common">Muskmelon</name>
    <dbReference type="NCBI Taxonomy" id="3656"/>
    <lineage>
        <taxon>Eukaryota</taxon>
        <taxon>Viridiplantae</taxon>
        <taxon>Streptophyta</taxon>
        <taxon>Embryophyta</taxon>
        <taxon>Tracheophyta</taxon>
        <taxon>Spermatophyta</taxon>
        <taxon>Magnoliopsida</taxon>
        <taxon>eudicotyledons</taxon>
        <taxon>Gunneridae</taxon>
        <taxon>Pentapetalae</taxon>
        <taxon>rosids</taxon>
        <taxon>fabids</taxon>
        <taxon>Cucurbitales</taxon>
        <taxon>Cucurbitaceae</taxon>
        <taxon>Benincaseae</taxon>
        <taxon>Cucumis</taxon>
    </lineage>
</organism>
<reference evidence="2" key="1">
    <citation type="submission" date="2023-03" db="UniProtKB">
        <authorList>
            <consortium name="EnsemblPlants"/>
        </authorList>
    </citation>
    <scope>IDENTIFICATION</scope>
</reference>
<feature type="compositionally biased region" description="Basic and acidic residues" evidence="1">
    <location>
        <begin position="19"/>
        <end position="47"/>
    </location>
</feature>
<feature type="region of interest" description="Disordered" evidence="1">
    <location>
        <begin position="1"/>
        <end position="47"/>
    </location>
</feature>
<dbReference type="AlphaFoldDB" id="A0A9I9DAJ7"/>
<protein>
    <submittedName>
        <fullName evidence="2">Uncharacterized protein</fullName>
    </submittedName>
</protein>
<dbReference type="Gramene" id="MELO3C015583.2.1">
    <property type="protein sequence ID" value="MELO3C015583.2.1"/>
    <property type="gene ID" value="MELO3C015583.2"/>
</dbReference>
<evidence type="ECO:0000256" key="1">
    <source>
        <dbReference type="SAM" id="MobiDB-lite"/>
    </source>
</evidence>
<name>A0A9I9DAJ7_CUCME</name>
<proteinExistence type="predicted"/>
<evidence type="ECO:0000313" key="2">
    <source>
        <dbReference type="EnsemblPlants" id="MELO3C015583.2.1"/>
    </source>
</evidence>
<sequence>MTDHREPSKWRRASTAERVCGEVRKSDKKDDEEAKDEKLMDEGEERALETPLRRRRVRIMLQVQNGVAKRRN</sequence>
<dbReference type="EnsemblPlants" id="MELO3C015583.2.1">
    <property type="protein sequence ID" value="MELO3C015583.2.1"/>
    <property type="gene ID" value="MELO3C015583.2"/>
</dbReference>